<dbReference type="GO" id="GO:0034462">
    <property type="term" value="P:small-subunit processome assembly"/>
    <property type="evidence" value="ECO:0007669"/>
    <property type="project" value="TreeGrafter"/>
</dbReference>
<dbReference type="InterPro" id="IPR018247">
    <property type="entry name" value="EF_Hand_1_Ca_BS"/>
</dbReference>
<keyword evidence="13" id="KW-1185">Reference proteome</keyword>
<feature type="domain" description="Reverse transcriptase" evidence="9">
    <location>
        <begin position="200"/>
        <end position="456"/>
    </location>
</feature>
<feature type="domain" description="EF-hand" evidence="8">
    <location>
        <begin position="977"/>
        <end position="1012"/>
    </location>
</feature>
<dbReference type="InterPro" id="IPR011992">
    <property type="entry name" value="EF-hand-dom_pair"/>
</dbReference>
<comment type="caution">
    <text evidence="10">The sequence shown here is derived from an EMBL/GenBank/DDBJ whole genome shotgun (WGS) entry which is preliminary data.</text>
</comment>
<dbReference type="EMBL" id="CAMXCT010004846">
    <property type="protein sequence ID" value="CAI4010526.1"/>
    <property type="molecule type" value="Genomic_DNA"/>
</dbReference>
<dbReference type="PROSITE" id="PS50878">
    <property type="entry name" value="RT_POL"/>
    <property type="match status" value="1"/>
</dbReference>
<sequence length="1542" mass="166257">MVEPVTRQAGYDHAAGCGQAPDVFPAPPLEAARGRHPLPSVPQNTFRRHTAPNLDCPAAKMAAGEQLRTPRCNARGAGAGSLSLFSGAVSGQPCRNFTFFSDTKLCYLSGSGSSQVKTTKEAHAISGPKDCPAEIGARLEGKDWRPNLWPQCWCLMLWPGPCAVSQLTRLRVQHLREACASGSSEALLQQLCGVVGLLAQGQACAAVAPSLAGASLVALPKPNGGVRPIAVGEILRRLTAKCLMEAVRDEARQHFAPVQLGVATAGGAEAAVHTARAWHDRNAGHTGKILVKLDFKNAFNLVSRQAVLDSVALRFPALTRWVIWCYKQPSELHFGQTHLLSAGGVQQGDPLGPLLFASALHPLALELSQGPLDLAFFYLDDGVIAGDVAAVGAALAHIQTRSAHFGLHLNLDKSEVVCLHNGSCSGLAAHLQQALLTDGAGNSRVQRNFELLGAAVGDDDFVSTHAQDRTVAASQLLDAIGGLDDAQVGVRLLRSSAGHCRMVHSMRCSPPGPQMDSFKMFDQRVRACFSSLTGLHPTDAQWQQAARSFAQAGLGLRSTHLDGPAAYLSSAGKSRQLCAQLDSKFSDADFASGHFGTTLQLYNSNLPPAQQVTLQQCLGQPQKQLTTALDDTSWEAQLSSSTLTGRALLLSEAAPGARAFLAARPHGLLRIEPAIFVTELRHRLGLPDAADDTWCPQCNGVLDRFSLHAGACSAGGERTLRHHAVRDTILRWAERAGLQPEREKPGLLLPQRPEDTLAAKVVPRPTPIQRSKLVTFKPAKIVNVKECASSPWSWKARAPGLPRRLTLSGFWLEQPRPGKAKTLQHATPNSFKSFASPCDTEHGQSFVAELNWPVLLMVMLPALLLLYSYLWILPNSSFAFVVAFSIAVPSASIHRPPAPPSQLTQWFGYIGHGTSSEKGVAEAFTIFVFVSLLFIPDAAHFNGQSELFAAAVQASQFAARHAVEEAKDASMSELLQKTGSGSQQSFAHMDLDKNGMVEPTEFRKAFSKLMALGGTTKTSFEKVDLNKDSEVNLIEFQQAWEGRKKSQEEIVTLSAGAARDLALKGGLPYVQQELCAAAAAAAAGFVEGQLQGKDLQSQTIAAADAVAADLPKSQQMALRCLAAGFSAGLATAGAKSCVEAARHAAWKSMVQSDWNEQQREEVAAQVAGLAAGLHAQAKDLEPHAIRQAIERAVVESPGTVRTKRQLIEPIVTAMATEWKVENAKHITDPVAANLVWAGQAFHQAFQSSKQQDRPSSAAQRAADFLNQGGPPVAGRFNAMAPKKLIKKRKRKAPAPGLEEAAADVASVLAVEEAPLASEPASESQETTRAATAKRKRRAAEGEQVDRKGVIHLASVPLVMGFQKLRHLMEQFGEVGRVYLAPEEKIRHQNRKRAGGNRKLRFTEGWVEFLDRRIARRVAETLHGTTIGGKKRHNAYRDDMWNMRYLPGFKWHMLKEGTIYDQQVRKARLQQRMSQAQRENSFYLESVEKARTQRKITERRAAKGLVGSAADVTVQQRVAGGSAAGASRSAPGAISDKVLNQLL</sequence>
<dbReference type="PANTHER" id="PTHR12311">
    <property type="entry name" value="ACTIVATOR OF BASAL TRANSCRIPTION 1"/>
    <property type="match status" value="1"/>
</dbReference>
<evidence type="ECO:0000313" key="10">
    <source>
        <dbReference type="EMBL" id="CAI4010526.1"/>
    </source>
</evidence>
<gene>
    <name evidence="10" type="ORF">C1SCF055_LOCUS35794</name>
</gene>
<dbReference type="PROSITE" id="PS50222">
    <property type="entry name" value="EF_HAND_2"/>
    <property type="match status" value="1"/>
</dbReference>
<dbReference type="GO" id="GO:0000447">
    <property type="term" value="P:endonucleolytic cleavage in ITS1 to separate SSU-rRNA from 5.8S rRNA and LSU-rRNA from tricistronic rRNA transcript (SSU-rRNA, 5.8S rRNA, LSU-rRNA)"/>
    <property type="evidence" value="ECO:0007669"/>
    <property type="project" value="TreeGrafter"/>
</dbReference>
<evidence type="ECO:0000256" key="5">
    <source>
        <dbReference type="ARBA" id="ARBA00023242"/>
    </source>
</evidence>
<dbReference type="InterPro" id="IPR035979">
    <property type="entry name" value="RBD_domain_sf"/>
</dbReference>
<evidence type="ECO:0000313" key="11">
    <source>
        <dbReference type="EMBL" id="CAL1163901.1"/>
    </source>
</evidence>
<dbReference type="GO" id="GO:0005509">
    <property type="term" value="F:calcium ion binding"/>
    <property type="evidence" value="ECO:0007669"/>
    <property type="project" value="InterPro"/>
</dbReference>
<evidence type="ECO:0000256" key="4">
    <source>
        <dbReference type="ARBA" id="ARBA00022884"/>
    </source>
</evidence>
<dbReference type="SUPFAM" id="SSF47473">
    <property type="entry name" value="EF-hand"/>
    <property type="match status" value="1"/>
</dbReference>
<dbReference type="EMBL" id="CAMXCT020004846">
    <property type="protein sequence ID" value="CAL1163901.1"/>
    <property type="molecule type" value="Genomic_DNA"/>
</dbReference>
<keyword evidence="6" id="KW-0175">Coiled coil</keyword>
<feature type="compositionally biased region" description="Low complexity" evidence="7">
    <location>
        <begin position="1314"/>
        <end position="1330"/>
    </location>
</feature>
<dbReference type="InterPro" id="IPR012677">
    <property type="entry name" value="Nucleotide-bd_a/b_plait_sf"/>
</dbReference>
<evidence type="ECO:0000259" key="9">
    <source>
        <dbReference type="PROSITE" id="PS50878"/>
    </source>
</evidence>
<evidence type="ECO:0000256" key="1">
    <source>
        <dbReference type="ARBA" id="ARBA00004604"/>
    </source>
</evidence>
<dbReference type="EMBL" id="CAMXCT030004846">
    <property type="protein sequence ID" value="CAL4797838.1"/>
    <property type="molecule type" value="Genomic_DNA"/>
</dbReference>
<evidence type="ECO:0000256" key="2">
    <source>
        <dbReference type="ARBA" id="ARBA00005819"/>
    </source>
</evidence>
<dbReference type="Gene3D" id="3.30.70.330">
    <property type="match status" value="1"/>
</dbReference>
<dbReference type="PROSITE" id="PS00018">
    <property type="entry name" value="EF_HAND_1"/>
    <property type="match status" value="1"/>
</dbReference>
<dbReference type="SUPFAM" id="SSF54928">
    <property type="entry name" value="RNA-binding domain, RBD"/>
    <property type="match status" value="1"/>
</dbReference>
<dbReference type="Pfam" id="PF00078">
    <property type="entry name" value="RVT_1"/>
    <property type="match status" value="1"/>
</dbReference>
<feature type="compositionally biased region" description="Polar residues" evidence="7">
    <location>
        <begin position="1245"/>
        <end position="1258"/>
    </location>
</feature>
<keyword evidence="5" id="KW-0539">Nucleus</keyword>
<evidence type="ECO:0000256" key="6">
    <source>
        <dbReference type="SAM" id="Coils"/>
    </source>
</evidence>
<dbReference type="InterPro" id="IPR034353">
    <property type="entry name" value="ABT1/ESF2_RRM"/>
</dbReference>
<dbReference type="OrthoDB" id="287393at2759"/>
<dbReference type="InterPro" id="IPR000477">
    <property type="entry name" value="RT_dom"/>
</dbReference>
<evidence type="ECO:0000256" key="7">
    <source>
        <dbReference type="SAM" id="MobiDB-lite"/>
    </source>
</evidence>
<proteinExistence type="inferred from homology"/>
<protein>
    <submittedName>
        <fullName evidence="12">132 kDa protein</fullName>
    </submittedName>
</protein>
<dbReference type="PANTHER" id="PTHR12311:SF7">
    <property type="entry name" value="ACTIVATOR OF BASAL TRANSCRIPTION 1"/>
    <property type="match status" value="1"/>
</dbReference>
<reference evidence="10" key="1">
    <citation type="submission" date="2022-10" db="EMBL/GenBank/DDBJ databases">
        <authorList>
            <person name="Chen Y."/>
            <person name="Dougan E. K."/>
            <person name="Chan C."/>
            <person name="Rhodes N."/>
            <person name="Thang M."/>
        </authorList>
    </citation>
    <scope>NUCLEOTIDE SEQUENCE</scope>
</reference>
<keyword evidence="3" id="KW-0106">Calcium</keyword>
<dbReference type="CDD" id="cd00051">
    <property type="entry name" value="EFh"/>
    <property type="match status" value="1"/>
</dbReference>
<comment type="similarity">
    <text evidence="2">Belongs to the ESF2/ABP1 family.</text>
</comment>
<name>A0A9P1GE14_9DINO</name>
<dbReference type="GO" id="GO:0000480">
    <property type="term" value="P:endonucleolytic cleavage in 5'-ETS of tricistronic rRNA transcript (SSU-rRNA, 5.8S rRNA, LSU-rRNA)"/>
    <property type="evidence" value="ECO:0007669"/>
    <property type="project" value="TreeGrafter"/>
</dbReference>
<dbReference type="GO" id="GO:0005730">
    <property type="term" value="C:nucleolus"/>
    <property type="evidence" value="ECO:0007669"/>
    <property type="project" value="UniProtKB-SubCell"/>
</dbReference>
<dbReference type="GO" id="GO:0000472">
    <property type="term" value="P:endonucleolytic cleavage to generate mature 5'-end of SSU-rRNA from (SSU-rRNA, 5.8S rRNA, LSU-rRNA)"/>
    <property type="evidence" value="ECO:0007669"/>
    <property type="project" value="TreeGrafter"/>
</dbReference>
<dbReference type="InterPro" id="IPR002048">
    <property type="entry name" value="EF_hand_dom"/>
</dbReference>
<dbReference type="Proteomes" id="UP001152797">
    <property type="component" value="Unassembled WGS sequence"/>
</dbReference>
<evidence type="ECO:0000313" key="12">
    <source>
        <dbReference type="EMBL" id="CAL4797838.1"/>
    </source>
</evidence>
<dbReference type="GO" id="GO:0003723">
    <property type="term" value="F:RNA binding"/>
    <property type="evidence" value="ECO:0007669"/>
    <property type="project" value="UniProtKB-KW"/>
</dbReference>
<feature type="region of interest" description="Disordered" evidence="7">
    <location>
        <begin position="1314"/>
        <end position="1343"/>
    </location>
</feature>
<feature type="region of interest" description="Disordered" evidence="7">
    <location>
        <begin position="1245"/>
        <end position="1280"/>
    </location>
</feature>
<reference evidence="11" key="2">
    <citation type="submission" date="2024-04" db="EMBL/GenBank/DDBJ databases">
        <authorList>
            <person name="Chen Y."/>
            <person name="Shah S."/>
            <person name="Dougan E. K."/>
            <person name="Thang M."/>
            <person name="Chan C."/>
        </authorList>
    </citation>
    <scope>NUCLEOTIDE SEQUENCE [LARGE SCALE GENOMIC DNA]</scope>
</reference>
<feature type="coiled-coil region" evidence="6">
    <location>
        <begin position="1458"/>
        <end position="1492"/>
    </location>
</feature>
<evidence type="ECO:0000256" key="3">
    <source>
        <dbReference type="ARBA" id="ARBA00022837"/>
    </source>
</evidence>
<accession>A0A9P1GE14</accession>
<organism evidence="10">
    <name type="scientific">Cladocopium goreaui</name>
    <dbReference type="NCBI Taxonomy" id="2562237"/>
    <lineage>
        <taxon>Eukaryota</taxon>
        <taxon>Sar</taxon>
        <taxon>Alveolata</taxon>
        <taxon>Dinophyceae</taxon>
        <taxon>Suessiales</taxon>
        <taxon>Symbiodiniaceae</taxon>
        <taxon>Cladocopium</taxon>
    </lineage>
</organism>
<evidence type="ECO:0000313" key="13">
    <source>
        <dbReference type="Proteomes" id="UP001152797"/>
    </source>
</evidence>
<dbReference type="Gene3D" id="1.10.238.10">
    <property type="entry name" value="EF-hand"/>
    <property type="match status" value="1"/>
</dbReference>
<evidence type="ECO:0000259" key="8">
    <source>
        <dbReference type="PROSITE" id="PS50222"/>
    </source>
</evidence>
<keyword evidence="4" id="KW-0694">RNA-binding</keyword>
<dbReference type="CDD" id="cd12263">
    <property type="entry name" value="RRM_ABT1_like"/>
    <property type="match status" value="1"/>
</dbReference>
<comment type="subcellular location">
    <subcellularLocation>
        <location evidence="1">Nucleus</location>
        <location evidence="1">Nucleolus</location>
    </subcellularLocation>
</comment>
<dbReference type="InterPro" id="IPR039119">
    <property type="entry name" value="ABT1/Esf2"/>
</dbReference>